<feature type="transmembrane region" description="Helical" evidence="1">
    <location>
        <begin position="7"/>
        <end position="27"/>
    </location>
</feature>
<keyword evidence="1" id="KW-1133">Transmembrane helix</keyword>
<dbReference type="SUPFAM" id="SSF52540">
    <property type="entry name" value="P-loop containing nucleoside triphosphate hydrolases"/>
    <property type="match status" value="1"/>
</dbReference>
<name>A0A7I8W8W0_9ANNE</name>
<protein>
    <submittedName>
        <fullName evidence="2">DgyrCDS12839</fullName>
    </submittedName>
</protein>
<dbReference type="PANTHER" id="PTHR36451:SF1">
    <property type="entry name" value="OMEGA-HYDROXY-BETA-DIHYDROMENAQUINONE-9 SULFOTRANSFERASE STF3"/>
    <property type="match status" value="1"/>
</dbReference>
<gene>
    <name evidence="2" type="ORF">DGYR_LOCUS12090</name>
</gene>
<dbReference type="Pfam" id="PF13469">
    <property type="entry name" value="Sulfotransfer_3"/>
    <property type="match status" value="1"/>
</dbReference>
<dbReference type="InterPro" id="IPR052736">
    <property type="entry name" value="Stf3_sulfotransferase"/>
</dbReference>
<dbReference type="PANTHER" id="PTHR36451">
    <property type="entry name" value="PAPS-DEPENDENT SULFOTRANSFERASE STF3"/>
    <property type="match status" value="1"/>
</dbReference>
<dbReference type="OrthoDB" id="10044941at2759"/>
<comment type="caution">
    <text evidence="2">The sequence shown here is derived from an EMBL/GenBank/DDBJ whole genome shotgun (WGS) entry which is preliminary data.</text>
</comment>
<keyword evidence="1" id="KW-0812">Transmembrane</keyword>
<dbReference type="AlphaFoldDB" id="A0A7I8W8W0"/>
<proteinExistence type="predicted"/>
<evidence type="ECO:0000313" key="2">
    <source>
        <dbReference type="EMBL" id="CAD5124565.1"/>
    </source>
</evidence>
<organism evidence="2 3">
    <name type="scientific">Dimorphilus gyrociliatus</name>
    <dbReference type="NCBI Taxonomy" id="2664684"/>
    <lineage>
        <taxon>Eukaryota</taxon>
        <taxon>Metazoa</taxon>
        <taxon>Spiralia</taxon>
        <taxon>Lophotrochozoa</taxon>
        <taxon>Annelida</taxon>
        <taxon>Polychaeta</taxon>
        <taxon>Polychaeta incertae sedis</taxon>
        <taxon>Dinophilidae</taxon>
        <taxon>Dimorphilus</taxon>
    </lineage>
</organism>
<keyword evidence="3" id="KW-1185">Reference proteome</keyword>
<dbReference type="Proteomes" id="UP000549394">
    <property type="component" value="Unassembled WGS sequence"/>
</dbReference>
<dbReference type="InterPro" id="IPR027417">
    <property type="entry name" value="P-loop_NTPase"/>
</dbReference>
<accession>A0A7I8W8W0</accession>
<dbReference type="Gene3D" id="3.40.50.300">
    <property type="entry name" value="P-loop containing nucleotide triphosphate hydrolases"/>
    <property type="match status" value="1"/>
</dbReference>
<evidence type="ECO:0000313" key="3">
    <source>
        <dbReference type="Proteomes" id="UP000549394"/>
    </source>
</evidence>
<keyword evidence="1" id="KW-0472">Membrane</keyword>
<sequence length="421" mass="49356">MHIIFRFIILFIKCLMDIIGDIFYYFGLKLSPLTFENISKELTKEARSELLQVEYLQDNLDVFIRTIADGNTMPVTGRYFTKVWLIHLLELRVRIKRCLKEDPSIYRVPLKRPIFFVTMMRTGSTFMHCLMAEDDQWSCPKLWELEDFSPPPGTTAADDKTRIARCQLKWEITSTLMGWNDVKKAHGFNPLTPEDLLFLYHLDFKFITAMHDRMEGEFMDFFQNQPANLELIYNKNLKTHLQMICKNKDMENKRLLTMLHASPAHLESLLQVFPDAQIITLHRDPVGVMKSVCDLIHTNSRTCRRLFVDNKKGVGRRLLKSLTNDSKNLVKWRKDQNLEGKGIQRFIDVNFKDLIKNPIETVQSVYKQLGTTLDDNSYKKMAAFLNSHKKSSSKAFDIQDFGLTKETIRESFKEYTDYFKV</sequence>
<evidence type="ECO:0000256" key="1">
    <source>
        <dbReference type="SAM" id="Phobius"/>
    </source>
</evidence>
<reference evidence="2 3" key="1">
    <citation type="submission" date="2020-08" db="EMBL/GenBank/DDBJ databases">
        <authorList>
            <person name="Hejnol A."/>
        </authorList>
    </citation>
    <scope>NUCLEOTIDE SEQUENCE [LARGE SCALE GENOMIC DNA]</scope>
</reference>
<dbReference type="EMBL" id="CAJFCJ010000021">
    <property type="protein sequence ID" value="CAD5124565.1"/>
    <property type="molecule type" value="Genomic_DNA"/>
</dbReference>